<feature type="chain" id="PRO_5033062847" description="Peptidase C39-like domain-containing protein" evidence="1">
    <location>
        <begin position="23"/>
        <end position="263"/>
    </location>
</feature>
<dbReference type="RefSeq" id="WP_169456398.1">
    <property type="nucleotide sequence ID" value="NZ_CP051774.1"/>
</dbReference>
<organism evidence="2 3">
    <name type="scientific">Luteolibacter luteus</name>
    <dbReference type="NCBI Taxonomy" id="2728835"/>
    <lineage>
        <taxon>Bacteria</taxon>
        <taxon>Pseudomonadati</taxon>
        <taxon>Verrucomicrobiota</taxon>
        <taxon>Verrucomicrobiia</taxon>
        <taxon>Verrucomicrobiales</taxon>
        <taxon>Verrucomicrobiaceae</taxon>
        <taxon>Luteolibacter</taxon>
    </lineage>
</organism>
<name>A0A858RMC6_9BACT</name>
<gene>
    <name evidence="2" type="ORF">HHL09_20000</name>
</gene>
<reference evidence="2 3" key="1">
    <citation type="submission" date="2020-04" db="EMBL/GenBank/DDBJ databases">
        <title>Luteolibacter sp. G-1-1-1 isolated from soil.</title>
        <authorList>
            <person name="Dahal R.H."/>
        </authorList>
    </citation>
    <scope>NUCLEOTIDE SEQUENCE [LARGE SCALE GENOMIC DNA]</scope>
    <source>
        <strain evidence="2 3">G-1-1-1</strain>
    </source>
</reference>
<sequence length="263" mass="28611">MRMPHLRRIKVLLIALAGSCGAAEFREAPNPGAAPVNQLAISGNACGPAALLASFRFGNESWQAAARSLPGNNDKEQLTQWIKRHGLRPSATLKGRMRWNNGGINVEDLVVAANEMNRSLYLPTLAIDDLFRRKGEQQQHLLKRTHEHLNRSLTRGFPPVLSLKRFVLRQGVWTPVQGHFVTVTGVSAKLAKGETGIRISYIDPWGGKHCDGVLKMADRAVLAAEAKSSPCLIADVPGANVGKKDVKRGEVSLVVPAAVIGRW</sequence>
<feature type="signal peptide" evidence="1">
    <location>
        <begin position="1"/>
        <end position="22"/>
    </location>
</feature>
<dbReference type="EMBL" id="CP051774">
    <property type="protein sequence ID" value="QJE97972.1"/>
    <property type="molecule type" value="Genomic_DNA"/>
</dbReference>
<accession>A0A858RMC6</accession>
<dbReference type="KEGG" id="luo:HHL09_20000"/>
<evidence type="ECO:0000313" key="3">
    <source>
        <dbReference type="Proteomes" id="UP000501812"/>
    </source>
</evidence>
<evidence type="ECO:0000256" key="1">
    <source>
        <dbReference type="SAM" id="SignalP"/>
    </source>
</evidence>
<dbReference type="Proteomes" id="UP000501812">
    <property type="component" value="Chromosome"/>
</dbReference>
<evidence type="ECO:0008006" key="4">
    <source>
        <dbReference type="Google" id="ProtNLM"/>
    </source>
</evidence>
<evidence type="ECO:0000313" key="2">
    <source>
        <dbReference type="EMBL" id="QJE97972.1"/>
    </source>
</evidence>
<keyword evidence="3" id="KW-1185">Reference proteome</keyword>
<protein>
    <recommendedName>
        <fullName evidence="4">Peptidase C39-like domain-containing protein</fullName>
    </recommendedName>
</protein>
<proteinExistence type="predicted"/>
<dbReference type="AlphaFoldDB" id="A0A858RMC6"/>
<keyword evidence="1" id="KW-0732">Signal</keyword>